<dbReference type="PANTHER" id="PTHR23065:SF7">
    <property type="entry name" value="NOSTRIN, ISOFORM H"/>
    <property type="match status" value="1"/>
</dbReference>
<dbReference type="GO" id="GO:0009898">
    <property type="term" value="C:cytoplasmic side of plasma membrane"/>
    <property type="evidence" value="ECO:0007669"/>
    <property type="project" value="TreeGrafter"/>
</dbReference>
<evidence type="ECO:0000259" key="10">
    <source>
        <dbReference type="PROSITE" id="PS50002"/>
    </source>
</evidence>
<dbReference type="SUPFAM" id="SSF103657">
    <property type="entry name" value="BAR/IMD domain-like"/>
    <property type="match status" value="1"/>
</dbReference>
<keyword evidence="2 6" id="KW-0728">SH3 domain</keyword>
<dbReference type="InterPro" id="IPR036028">
    <property type="entry name" value="SH3-like_dom_sf"/>
</dbReference>
<gene>
    <name evidence="12" type="ORF">KUCA_T00001715001</name>
</gene>
<dbReference type="GO" id="GO:0005543">
    <property type="term" value="F:phospholipid binding"/>
    <property type="evidence" value="ECO:0007669"/>
    <property type="project" value="TreeGrafter"/>
</dbReference>
<keyword evidence="7 8" id="KW-0175">Coiled coil</keyword>
<dbReference type="PROSITE" id="PS51741">
    <property type="entry name" value="F_BAR"/>
    <property type="match status" value="1"/>
</dbReference>
<dbReference type="Gene3D" id="2.30.30.40">
    <property type="entry name" value="SH3 Domains"/>
    <property type="match status" value="1"/>
</dbReference>
<feature type="domain" description="F-BAR" evidence="11">
    <location>
        <begin position="4"/>
        <end position="257"/>
    </location>
</feature>
<dbReference type="OrthoDB" id="27823at2759"/>
<dbReference type="GeneID" id="34519144"/>
<sequence>MSQATFSQNFWGLEDEGCTVLWDRIQNDSKTCEELMQFYKERIAIEEEYSRKLGHLSRKTLGSKETNAMGHALETLRVETKQLSLSHAAQAGKIRSDVYTSLQDFASDLKGKAKPIESNTQKLKKYKDNLEAKTEQMRQKYQADYIKYQGYETNKIMLDDREAERLEVKINKTYESMMTHRKDYYSLVRESQQLNETWLTEWQSALNNFQELEEEKAKFLKANTWEYANAVSTSCLADDKACENIRLSLEQCNYKDEILSFVHENGTGDKVLSPPDFVDYFNGEEAKPRQAAKVKNVTREPSLKAKEPDELPMTRKTTRRPQLMESLQPEYKPPASISVPSPKTEVIKGPTALTESSFSENSMATHRHTSSQYSNPTSVSGFRSSTGSEAKSAKNWNSPTRRKSKQSDALLESTTSRISFEAPKNSSIPPSPSTDAKIRANPLKAYLNDLELGGNGDMSKFRESMMSAKDLRHTSEDYHAGTLSDEKLFGKSSSRRDENTILGRESSLRKSKSWTTPRQAETIVAPVPGLPRVSTSGNKVIKYSRAQYSYSAEIEQEISFKKRDVLLVLLMQPDGWWYVENTKNGETGLAPSNYLVDI</sequence>
<evidence type="ECO:0000256" key="5">
    <source>
        <dbReference type="ARBA" id="ARBA00023212"/>
    </source>
</evidence>
<evidence type="ECO:0000259" key="11">
    <source>
        <dbReference type="PROSITE" id="PS51741"/>
    </source>
</evidence>
<dbReference type="Proteomes" id="UP000019384">
    <property type="component" value="Unassembled WGS sequence"/>
</dbReference>
<dbReference type="PANTHER" id="PTHR23065">
    <property type="entry name" value="PROLINE-SERINE-THREONINE PHOSPHATASE INTERACTING PROTEIN 1"/>
    <property type="match status" value="1"/>
</dbReference>
<dbReference type="PROSITE" id="PS50002">
    <property type="entry name" value="SH3"/>
    <property type="match status" value="1"/>
</dbReference>
<reference evidence="12" key="1">
    <citation type="submission" date="2013-12" db="EMBL/GenBank/DDBJ databases">
        <authorList>
            <person name="Genoscope - CEA"/>
        </authorList>
    </citation>
    <scope>NUCLEOTIDE SEQUENCE</scope>
    <source>
        <strain evidence="12">CBS 1993</strain>
    </source>
</reference>
<evidence type="ECO:0000256" key="9">
    <source>
        <dbReference type="SAM" id="MobiDB-lite"/>
    </source>
</evidence>
<proteinExistence type="predicted"/>
<feature type="compositionally biased region" description="Polar residues" evidence="9">
    <location>
        <begin position="412"/>
        <end position="428"/>
    </location>
</feature>
<evidence type="ECO:0000256" key="6">
    <source>
        <dbReference type="PROSITE-ProRule" id="PRU00192"/>
    </source>
</evidence>
<accession>W6MUL9</accession>
<keyword evidence="4" id="KW-0597">Phosphoprotein</keyword>
<dbReference type="STRING" id="1382522.W6MUL9"/>
<dbReference type="InterPro" id="IPR031160">
    <property type="entry name" value="F_BAR_dom"/>
</dbReference>
<feature type="coiled-coil region" evidence="8">
    <location>
        <begin position="116"/>
        <end position="143"/>
    </location>
</feature>
<feature type="domain" description="SH3" evidence="10">
    <location>
        <begin position="539"/>
        <end position="598"/>
    </location>
</feature>
<dbReference type="GO" id="GO:0120104">
    <property type="term" value="C:mitotic actomyosin contractile ring, proximal layer"/>
    <property type="evidence" value="ECO:0007669"/>
    <property type="project" value="TreeGrafter"/>
</dbReference>
<comment type="subcellular location">
    <subcellularLocation>
        <location evidence="1">Cytoplasm</location>
        <location evidence="1">Cytoskeleton</location>
    </subcellularLocation>
</comment>
<evidence type="ECO:0000313" key="13">
    <source>
        <dbReference type="Proteomes" id="UP000019384"/>
    </source>
</evidence>
<evidence type="ECO:0000256" key="8">
    <source>
        <dbReference type="SAM" id="Coils"/>
    </source>
</evidence>
<dbReference type="GO" id="GO:0030036">
    <property type="term" value="P:actin cytoskeleton organization"/>
    <property type="evidence" value="ECO:0007669"/>
    <property type="project" value="UniProtKB-ARBA"/>
</dbReference>
<dbReference type="CDD" id="cd00174">
    <property type="entry name" value="SH3"/>
    <property type="match status" value="1"/>
</dbReference>
<evidence type="ECO:0000256" key="2">
    <source>
        <dbReference type="ARBA" id="ARBA00022443"/>
    </source>
</evidence>
<organism evidence="12 13">
    <name type="scientific">Kuraishia capsulata CBS 1993</name>
    <dbReference type="NCBI Taxonomy" id="1382522"/>
    <lineage>
        <taxon>Eukaryota</taxon>
        <taxon>Fungi</taxon>
        <taxon>Dikarya</taxon>
        <taxon>Ascomycota</taxon>
        <taxon>Saccharomycotina</taxon>
        <taxon>Pichiomycetes</taxon>
        <taxon>Pichiales</taxon>
        <taxon>Pichiaceae</taxon>
        <taxon>Kuraishia</taxon>
    </lineage>
</organism>
<dbReference type="InterPro" id="IPR027267">
    <property type="entry name" value="AH/BAR_dom_sf"/>
</dbReference>
<evidence type="ECO:0000256" key="7">
    <source>
        <dbReference type="PROSITE-ProRule" id="PRU01077"/>
    </source>
</evidence>
<evidence type="ECO:0008006" key="14">
    <source>
        <dbReference type="Google" id="ProtNLM"/>
    </source>
</evidence>
<dbReference type="InterPro" id="IPR001060">
    <property type="entry name" value="FCH_dom"/>
</dbReference>
<dbReference type="RefSeq" id="XP_022457756.1">
    <property type="nucleotide sequence ID" value="XM_022603924.1"/>
</dbReference>
<keyword evidence="13" id="KW-1185">Reference proteome</keyword>
<dbReference type="AlphaFoldDB" id="W6MUL9"/>
<dbReference type="SMART" id="SM00055">
    <property type="entry name" value="FCH"/>
    <property type="match status" value="1"/>
</dbReference>
<keyword evidence="3" id="KW-0963">Cytoplasm</keyword>
<dbReference type="SUPFAM" id="SSF50044">
    <property type="entry name" value="SH3-domain"/>
    <property type="match status" value="1"/>
</dbReference>
<feature type="region of interest" description="Disordered" evidence="9">
    <location>
        <begin position="289"/>
        <end position="436"/>
    </location>
</feature>
<dbReference type="EMBL" id="HG793126">
    <property type="protein sequence ID" value="CDK25745.1"/>
    <property type="molecule type" value="Genomic_DNA"/>
</dbReference>
<evidence type="ECO:0000256" key="1">
    <source>
        <dbReference type="ARBA" id="ARBA00004245"/>
    </source>
</evidence>
<feature type="compositionally biased region" description="Basic and acidic residues" evidence="9">
    <location>
        <begin position="297"/>
        <end position="313"/>
    </location>
</feature>
<dbReference type="SMART" id="SM00326">
    <property type="entry name" value="SH3"/>
    <property type="match status" value="1"/>
</dbReference>
<dbReference type="Pfam" id="PF00611">
    <property type="entry name" value="FCH"/>
    <property type="match status" value="1"/>
</dbReference>
<evidence type="ECO:0000256" key="4">
    <source>
        <dbReference type="ARBA" id="ARBA00022553"/>
    </source>
</evidence>
<reference evidence="12" key="2">
    <citation type="submission" date="2014-02" db="EMBL/GenBank/DDBJ databases">
        <title>Complete DNA sequence of /Kuraishia capsulata/ illustrates novel genomic features among budding yeasts (/Saccharomycotina/).</title>
        <authorList>
            <person name="Morales L."/>
            <person name="Noel B."/>
            <person name="Porcel B."/>
            <person name="Marcet-Houben M."/>
            <person name="Hullo M-F."/>
            <person name="Sacerdot C."/>
            <person name="Tekaia F."/>
            <person name="Leh-Louis V."/>
            <person name="Despons L."/>
            <person name="Khanna V."/>
            <person name="Aury J-M."/>
            <person name="Barbe V."/>
            <person name="Couloux A."/>
            <person name="Labadie K."/>
            <person name="Pelletier E."/>
            <person name="Souciet J-L."/>
            <person name="Boekhout T."/>
            <person name="Gabaldon T."/>
            <person name="Wincker P."/>
            <person name="Dujon B."/>
        </authorList>
    </citation>
    <scope>NUCLEOTIDE SEQUENCE</scope>
    <source>
        <strain evidence="12">CBS 1993</strain>
    </source>
</reference>
<dbReference type="Gene3D" id="1.20.1270.60">
    <property type="entry name" value="Arfaptin homology (AH) domain/BAR domain"/>
    <property type="match status" value="1"/>
</dbReference>
<keyword evidence="5" id="KW-0206">Cytoskeleton</keyword>
<name>W6MUL9_9ASCO</name>
<dbReference type="Pfam" id="PF00018">
    <property type="entry name" value="SH3_1"/>
    <property type="match status" value="1"/>
</dbReference>
<evidence type="ECO:0000313" key="12">
    <source>
        <dbReference type="EMBL" id="CDK25745.1"/>
    </source>
</evidence>
<evidence type="ECO:0000256" key="3">
    <source>
        <dbReference type="ARBA" id="ARBA00022490"/>
    </source>
</evidence>
<dbReference type="HOGENOM" id="CLU_003525_1_1_1"/>
<feature type="compositionally biased region" description="Polar residues" evidence="9">
    <location>
        <begin position="353"/>
        <end position="399"/>
    </location>
</feature>
<dbReference type="InterPro" id="IPR001452">
    <property type="entry name" value="SH3_domain"/>
</dbReference>
<protein>
    <recommendedName>
        <fullName evidence="14">SH3 domain-containing protein</fullName>
    </recommendedName>
</protein>